<protein>
    <submittedName>
        <fullName evidence="1">DUF2877 domain-containing protein</fullName>
    </submittedName>
</protein>
<evidence type="ECO:0000313" key="2">
    <source>
        <dbReference type="Proteomes" id="UP000683575"/>
    </source>
</evidence>
<dbReference type="Proteomes" id="UP000683575">
    <property type="component" value="Chromosome"/>
</dbReference>
<sequence length="235" mass="23603">MTSRVLPAAASCLLAGLLDEGADLVEVARTRVSVHYETGRADVPVLCVCTPDAVRLPGSVVTSVVPTQAVRARHGALVGASGTWRVGRWWRPPRPRGLTAPALPPAAPGVDVPGTVRPHDLLGAGPGLTPSGDDVLAGLLVAAHAVDDPRLAAWQAQTRAALRDRATTAVSRGLLAHALDGWATPELAGFVTAACAGDVGTALPVLLAVGHTSGAALAAGALHVLGTSSALRGAA</sequence>
<dbReference type="AlphaFoldDB" id="A0A975Y267"/>
<evidence type="ECO:0000313" key="1">
    <source>
        <dbReference type="EMBL" id="QWZ10238.1"/>
    </source>
</evidence>
<dbReference type="KEGG" id="nps:KRR39_11225"/>
<dbReference type="EMBL" id="CP077062">
    <property type="protein sequence ID" value="QWZ10238.1"/>
    <property type="molecule type" value="Genomic_DNA"/>
</dbReference>
<dbReference type="RefSeq" id="WP_216942084.1">
    <property type="nucleotide sequence ID" value="NZ_CP077062.1"/>
</dbReference>
<organism evidence="1 2">
    <name type="scientific">Nocardioides panacis</name>
    <dbReference type="NCBI Taxonomy" id="2849501"/>
    <lineage>
        <taxon>Bacteria</taxon>
        <taxon>Bacillati</taxon>
        <taxon>Actinomycetota</taxon>
        <taxon>Actinomycetes</taxon>
        <taxon>Propionibacteriales</taxon>
        <taxon>Nocardioidaceae</taxon>
        <taxon>Nocardioides</taxon>
    </lineage>
</organism>
<name>A0A975Y267_9ACTN</name>
<reference evidence="1" key="1">
    <citation type="submission" date="2021-06" db="EMBL/GenBank/DDBJ databases">
        <title>Complete genome sequence of Nocardioides sp. G188.</title>
        <authorList>
            <person name="Im W.-T."/>
        </authorList>
    </citation>
    <scope>NUCLEOTIDE SEQUENCE</scope>
    <source>
        <strain evidence="1">G188</strain>
    </source>
</reference>
<accession>A0A975Y267</accession>
<gene>
    <name evidence="1" type="ORF">KRR39_11225</name>
</gene>
<keyword evidence="2" id="KW-1185">Reference proteome</keyword>
<dbReference type="Pfam" id="PF11392">
    <property type="entry name" value="AllH"/>
    <property type="match status" value="1"/>
</dbReference>
<dbReference type="InterPro" id="IPR021530">
    <property type="entry name" value="AllH-like"/>
</dbReference>
<proteinExistence type="predicted"/>